<evidence type="ECO:0000256" key="1">
    <source>
        <dbReference type="ARBA" id="ARBA00007953"/>
    </source>
</evidence>
<comment type="caution">
    <text evidence="5">The sequence shown here is derived from an EMBL/GenBank/DDBJ whole genome shotgun (WGS) entry which is preliminary data.</text>
</comment>
<organism evidence="5">
    <name type="scientific">Staphylothermus marinus</name>
    <dbReference type="NCBI Taxonomy" id="2280"/>
    <lineage>
        <taxon>Archaea</taxon>
        <taxon>Thermoproteota</taxon>
        <taxon>Thermoprotei</taxon>
        <taxon>Desulfurococcales</taxon>
        <taxon>Desulfurococcaceae</taxon>
        <taxon>Staphylothermus</taxon>
    </lineage>
</organism>
<dbReference type="GO" id="GO:0009982">
    <property type="term" value="F:pseudouridine synthase activity"/>
    <property type="evidence" value="ECO:0007669"/>
    <property type="project" value="InterPro"/>
</dbReference>
<dbReference type="PANTHER" id="PTHR13326:SF21">
    <property type="entry name" value="PSEUDOURIDYLATE SYNTHASE PUS7L"/>
    <property type="match status" value="1"/>
</dbReference>
<dbReference type="PROSITE" id="PS50984">
    <property type="entry name" value="TRUD"/>
    <property type="match status" value="1"/>
</dbReference>
<dbReference type="GO" id="GO:0001522">
    <property type="term" value="P:pseudouridine synthesis"/>
    <property type="evidence" value="ECO:0007669"/>
    <property type="project" value="InterPro"/>
</dbReference>
<dbReference type="EMBL" id="DTBE01000022">
    <property type="protein sequence ID" value="HGQ59250.1"/>
    <property type="molecule type" value="Genomic_DNA"/>
</dbReference>
<dbReference type="Pfam" id="PF01142">
    <property type="entry name" value="TruD"/>
    <property type="match status" value="1"/>
</dbReference>
<gene>
    <name evidence="5" type="primary">truD</name>
    <name evidence="4" type="ORF">ENU09_00770</name>
    <name evidence="5" type="ORF">ENU20_01190</name>
</gene>
<dbReference type="InterPro" id="IPR011760">
    <property type="entry name" value="PsdUridine_synth_TruD_insert"/>
</dbReference>
<comment type="similarity">
    <text evidence="1">Belongs to the pseudouridine synthase TruD family.</text>
</comment>
<keyword evidence="2" id="KW-0413">Isomerase</keyword>
<evidence type="ECO:0000256" key="2">
    <source>
        <dbReference type="ARBA" id="ARBA00023235"/>
    </source>
</evidence>
<reference evidence="5" key="1">
    <citation type="journal article" date="2020" name="mSystems">
        <title>Genome- and Community-Level Interaction Insights into Carbon Utilization and Element Cycling Functions of Hydrothermarchaeota in Hydrothermal Sediment.</title>
        <authorList>
            <person name="Zhou Z."/>
            <person name="Liu Y."/>
            <person name="Xu W."/>
            <person name="Pan J."/>
            <person name="Luo Z.H."/>
            <person name="Li M."/>
        </authorList>
    </citation>
    <scope>NUCLEOTIDE SEQUENCE [LARGE SCALE GENOMIC DNA]</scope>
    <source>
        <strain evidence="4">SpSt-638</strain>
        <strain evidence="5">SpSt-648</strain>
    </source>
</reference>
<dbReference type="PANTHER" id="PTHR13326">
    <property type="entry name" value="TRNA PSEUDOURIDINE SYNTHASE D"/>
    <property type="match status" value="1"/>
</dbReference>
<dbReference type="InterPro" id="IPR020103">
    <property type="entry name" value="PsdUridine_synth_cat_dom_sf"/>
</dbReference>
<dbReference type="InterPro" id="IPR001656">
    <property type="entry name" value="PsdUridine_synth_TruD"/>
</dbReference>
<name>A0A7C4JLY2_STAMA</name>
<dbReference type="AlphaFoldDB" id="A0A7C4JLY2"/>
<dbReference type="InterPro" id="IPR042214">
    <property type="entry name" value="TruD_catalytic"/>
</dbReference>
<protein>
    <submittedName>
        <fullName evidence="5">tRNA pseudouridine(13) synthase TruD</fullName>
    </submittedName>
</protein>
<evidence type="ECO:0000313" key="4">
    <source>
        <dbReference type="EMBL" id="HGQ59250.1"/>
    </source>
</evidence>
<dbReference type="Gene3D" id="3.30.2350.20">
    <property type="entry name" value="TruD, catalytic domain"/>
    <property type="match status" value="2"/>
</dbReference>
<evidence type="ECO:0000259" key="3">
    <source>
        <dbReference type="PROSITE" id="PS50984"/>
    </source>
</evidence>
<feature type="domain" description="TRUD" evidence="3">
    <location>
        <begin position="170"/>
        <end position="364"/>
    </location>
</feature>
<accession>A0A7C4JLY2</accession>
<dbReference type="SUPFAM" id="SSF55120">
    <property type="entry name" value="Pseudouridine synthase"/>
    <property type="match status" value="1"/>
</dbReference>
<proteinExistence type="inferred from homology"/>
<evidence type="ECO:0000313" key="5">
    <source>
        <dbReference type="EMBL" id="HGQ73683.1"/>
    </source>
</evidence>
<dbReference type="EMBL" id="DTBP01000011">
    <property type="protein sequence ID" value="HGQ73683.1"/>
    <property type="molecule type" value="Genomic_DNA"/>
</dbReference>
<dbReference type="GO" id="GO:0003723">
    <property type="term" value="F:RNA binding"/>
    <property type="evidence" value="ECO:0007669"/>
    <property type="project" value="InterPro"/>
</dbReference>
<sequence>MNTSVYLHPLDYVTGMKHYLTDLKINLFYELSPQTFHVEELVDWNNLGFNNSKGEYVVLEIRKSMIDTIQVVNNISRRLSIPFENIIYLGLKDKYASATQFFFIKKQLFNPSVVESICSDKVTIKFRGFVSRKPRRRDLLGNKFLVKLDYVDETIVSRVKELARLMLEKGLPNYYGYQRFGFHRPNTHLLGLYIISHRFNDLTRCLLRDTYFWEDPGVVIKRSKNCFDGLIYENIIYTSRSILKALSRLNRLTKGIYVEAYVAYLYNQLLNKVIESKGWVYLDEEYPTAGCRDAIDLYRDVVEIDGLEPSNIPSTMCWFRKGLFKPRIRIEKNGGFLNLSFTLNRGVYATVVLRELFKDGLKLY</sequence>